<proteinExistence type="inferred from homology"/>
<feature type="region of interest" description="Disordered" evidence="5">
    <location>
        <begin position="292"/>
        <end position="314"/>
    </location>
</feature>
<evidence type="ECO:0000256" key="3">
    <source>
        <dbReference type="ARBA" id="ARBA00022490"/>
    </source>
</evidence>
<evidence type="ECO:0000256" key="4">
    <source>
        <dbReference type="ARBA" id="ARBA00022553"/>
    </source>
</evidence>
<keyword evidence="6" id="KW-1185">Reference proteome</keyword>
<dbReference type="PANTHER" id="PTHR13105">
    <property type="entry name" value="MYELOID LEUKEMIA FACTOR"/>
    <property type="match status" value="1"/>
</dbReference>
<evidence type="ECO:0000313" key="6">
    <source>
        <dbReference type="Proteomes" id="UP001515500"/>
    </source>
</evidence>
<organism evidence="6 7">
    <name type="scientific">Dioscorea cayennensis subsp. rotundata</name>
    <name type="common">White Guinea yam</name>
    <name type="synonym">Dioscorea rotundata</name>
    <dbReference type="NCBI Taxonomy" id="55577"/>
    <lineage>
        <taxon>Eukaryota</taxon>
        <taxon>Viridiplantae</taxon>
        <taxon>Streptophyta</taxon>
        <taxon>Embryophyta</taxon>
        <taxon>Tracheophyta</taxon>
        <taxon>Spermatophyta</taxon>
        <taxon>Magnoliopsida</taxon>
        <taxon>Liliopsida</taxon>
        <taxon>Dioscoreales</taxon>
        <taxon>Dioscoreaceae</taxon>
        <taxon>Dioscorea</taxon>
    </lineage>
</organism>
<protein>
    <submittedName>
        <fullName evidence="7">Uncharacterized protein LOC120250404</fullName>
    </submittedName>
</protein>
<sequence>MQRGRGGRDDLFGFGDPFAGFGGFGRPGSLISSFFGGRDPFDDPFFTHPFRSMMGPSVFRPNLFGERAFVDMNHGGFLEQQAPQSSKSKGPIIRELSDDEDNVEEDSNEDNKDKKNPRKHSRLSKEPFVQDPDDEEAEEKKMKHTDYRTGASRMQPQVRAYSFSSSSVTYGGPNGAYYTASTTRRTGADGVTVEESKEADATTGKASHRLARGLRDKGHAVTRKLNSDGRVETMQMLHNLNQDELHGFNEAWKGSARKHLAGWNQGFDMIDNGDIGGGSRWNEHAAAGWVLPGTEQPSTNSARARPKFHLNDTA</sequence>
<dbReference type="AlphaFoldDB" id="A0AB40AJK6"/>
<feature type="region of interest" description="Disordered" evidence="5">
    <location>
        <begin position="78"/>
        <end position="152"/>
    </location>
</feature>
<comment type="similarity">
    <text evidence="2">Belongs to the MLF family.</text>
</comment>
<evidence type="ECO:0000313" key="7">
    <source>
        <dbReference type="RefSeq" id="XP_039115155.1"/>
    </source>
</evidence>
<dbReference type="Pfam" id="PF10248">
    <property type="entry name" value="Mlf1IP"/>
    <property type="match status" value="1"/>
</dbReference>
<reference evidence="7" key="1">
    <citation type="submission" date="2025-08" db="UniProtKB">
        <authorList>
            <consortium name="RefSeq"/>
        </authorList>
    </citation>
    <scope>IDENTIFICATION</scope>
</reference>
<dbReference type="RefSeq" id="XP_039115155.1">
    <property type="nucleotide sequence ID" value="XM_039259221.1"/>
</dbReference>
<name>A0AB40AJK6_DIOCR</name>
<accession>A0AB40AJK6</accession>
<evidence type="ECO:0000256" key="5">
    <source>
        <dbReference type="SAM" id="MobiDB-lite"/>
    </source>
</evidence>
<dbReference type="GeneID" id="120250404"/>
<feature type="compositionally biased region" description="Basic and acidic residues" evidence="5">
    <location>
        <begin position="138"/>
        <end position="147"/>
    </location>
</feature>
<comment type="subcellular location">
    <subcellularLocation>
        <location evidence="1">Cytoplasm</location>
    </subcellularLocation>
</comment>
<evidence type="ECO:0000256" key="1">
    <source>
        <dbReference type="ARBA" id="ARBA00004496"/>
    </source>
</evidence>
<feature type="compositionally biased region" description="Acidic residues" evidence="5">
    <location>
        <begin position="97"/>
        <end position="108"/>
    </location>
</feature>
<gene>
    <name evidence="7" type="primary">LOC120250404</name>
</gene>
<dbReference type="InterPro" id="IPR019376">
    <property type="entry name" value="Myeloid_leukemia_factor"/>
</dbReference>
<keyword evidence="4" id="KW-0597">Phosphoprotein</keyword>
<keyword evidence="3" id="KW-0963">Cytoplasm</keyword>
<evidence type="ECO:0000256" key="2">
    <source>
        <dbReference type="ARBA" id="ARBA00008332"/>
    </source>
</evidence>
<feature type="region of interest" description="Disordered" evidence="5">
    <location>
        <begin position="188"/>
        <end position="209"/>
    </location>
</feature>
<dbReference type="Proteomes" id="UP001515500">
    <property type="component" value="Chromosome 19"/>
</dbReference>
<dbReference type="GO" id="GO:0005737">
    <property type="term" value="C:cytoplasm"/>
    <property type="evidence" value="ECO:0007669"/>
    <property type="project" value="UniProtKB-SubCell"/>
</dbReference>